<dbReference type="Proteomes" id="UP001597261">
    <property type="component" value="Unassembled WGS sequence"/>
</dbReference>
<dbReference type="Pfam" id="PF00440">
    <property type="entry name" value="TetR_N"/>
    <property type="match status" value="1"/>
</dbReference>
<evidence type="ECO:0000313" key="7">
    <source>
        <dbReference type="Proteomes" id="UP001597261"/>
    </source>
</evidence>
<dbReference type="PANTHER" id="PTHR47506:SF1">
    <property type="entry name" value="HTH-TYPE TRANSCRIPTIONAL REGULATOR YJDC"/>
    <property type="match status" value="1"/>
</dbReference>
<sequence>MPKISAATVAEHRAQQRAALVRAAVDILVEQGAAGVTPAAVGARAGLARSSFYQYFPSGAALIAAIVEDSFTEADAAVGKALDGVEGPLARIDAYITAELHLAASGMHRPATALMHADLPPECRNRVHELHQQHAAPLLAAIAERDRVDPELTARLIGGLLQAAMGAVEQGARPADVIRRTLDLIHHGIGSSG</sequence>
<evidence type="ECO:0000259" key="5">
    <source>
        <dbReference type="PROSITE" id="PS50977"/>
    </source>
</evidence>
<accession>A0ABW4IJF0</accession>
<dbReference type="Gene3D" id="1.10.357.10">
    <property type="entry name" value="Tetracycline Repressor, domain 2"/>
    <property type="match status" value="1"/>
</dbReference>
<protein>
    <submittedName>
        <fullName evidence="6">TetR/AcrR family transcriptional regulator</fullName>
    </submittedName>
</protein>
<proteinExistence type="predicted"/>
<evidence type="ECO:0000256" key="2">
    <source>
        <dbReference type="ARBA" id="ARBA00023125"/>
    </source>
</evidence>
<dbReference type="RefSeq" id="WP_381078588.1">
    <property type="nucleotide sequence ID" value="NZ_JBHUDX010000010.1"/>
</dbReference>
<feature type="domain" description="HTH tetR-type" evidence="5">
    <location>
        <begin position="14"/>
        <end position="74"/>
    </location>
</feature>
<gene>
    <name evidence="6" type="ORF">ACFSL4_04100</name>
</gene>
<evidence type="ECO:0000256" key="3">
    <source>
        <dbReference type="ARBA" id="ARBA00023163"/>
    </source>
</evidence>
<feature type="DNA-binding region" description="H-T-H motif" evidence="4">
    <location>
        <begin position="37"/>
        <end position="56"/>
    </location>
</feature>
<dbReference type="InterPro" id="IPR001647">
    <property type="entry name" value="HTH_TetR"/>
</dbReference>
<dbReference type="PROSITE" id="PS50977">
    <property type="entry name" value="HTH_TETR_2"/>
    <property type="match status" value="1"/>
</dbReference>
<evidence type="ECO:0000256" key="4">
    <source>
        <dbReference type="PROSITE-ProRule" id="PRU00335"/>
    </source>
</evidence>
<dbReference type="EMBL" id="JBHUDX010000010">
    <property type="protein sequence ID" value="MFD1657437.1"/>
    <property type="molecule type" value="Genomic_DNA"/>
</dbReference>
<organism evidence="6 7">
    <name type="scientific">Streptomyces caeni</name>
    <dbReference type="NCBI Taxonomy" id="2307231"/>
    <lineage>
        <taxon>Bacteria</taxon>
        <taxon>Bacillati</taxon>
        <taxon>Actinomycetota</taxon>
        <taxon>Actinomycetes</taxon>
        <taxon>Kitasatosporales</taxon>
        <taxon>Streptomycetaceae</taxon>
        <taxon>Streptomyces</taxon>
    </lineage>
</organism>
<dbReference type="InterPro" id="IPR009057">
    <property type="entry name" value="Homeodomain-like_sf"/>
</dbReference>
<dbReference type="InterPro" id="IPR036271">
    <property type="entry name" value="Tet_transcr_reg_TetR-rel_C_sf"/>
</dbReference>
<keyword evidence="1" id="KW-0805">Transcription regulation</keyword>
<name>A0ABW4IJF0_9ACTN</name>
<keyword evidence="7" id="KW-1185">Reference proteome</keyword>
<dbReference type="SUPFAM" id="SSF48498">
    <property type="entry name" value="Tetracyclin repressor-like, C-terminal domain"/>
    <property type="match status" value="1"/>
</dbReference>
<comment type="caution">
    <text evidence="6">The sequence shown here is derived from an EMBL/GenBank/DDBJ whole genome shotgun (WGS) entry which is preliminary data.</text>
</comment>
<keyword evidence="3" id="KW-0804">Transcription</keyword>
<reference evidence="7" key="1">
    <citation type="journal article" date="2019" name="Int. J. Syst. Evol. Microbiol.">
        <title>The Global Catalogue of Microorganisms (GCM) 10K type strain sequencing project: providing services to taxonomists for standard genome sequencing and annotation.</title>
        <authorList>
            <consortium name="The Broad Institute Genomics Platform"/>
            <consortium name="The Broad Institute Genome Sequencing Center for Infectious Disease"/>
            <person name="Wu L."/>
            <person name="Ma J."/>
        </authorList>
    </citation>
    <scope>NUCLEOTIDE SEQUENCE [LARGE SCALE GENOMIC DNA]</scope>
    <source>
        <strain evidence="7">CGMCC 1.12470</strain>
    </source>
</reference>
<dbReference type="PRINTS" id="PR00455">
    <property type="entry name" value="HTHTETR"/>
</dbReference>
<dbReference type="PANTHER" id="PTHR47506">
    <property type="entry name" value="TRANSCRIPTIONAL REGULATORY PROTEIN"/>
    <property type="match status" value="1"/>
</dbReference>
<keyword evidence="2 4" id="KW-0238">DNA-binding</keyword>
<evidence type="ECO:0000313" key="6">
    <source>
        <dbReference type="EMBL" id="MFD1657437.1"/>
    </source>
</evidence>
<evidence type="ECO:0000256" key="1">
    <source>
        <dbReference type="ARBA" id="ARBA00023015"/>
    </source>
</evidence>
<dbReference type="SUPFAM" id="SSF46689">
    <property type="entry name" value="Homeodomain-like"/>
    <property type="match status" value="1"/>
</dbReference>
<dbReference type="Gene3D" id="1.10.10.60">
    <property type="entry name" value="Homeodomain-like"/>
    <property type="match status" value="1"/>
</dbReference>